<evidence type="ECO:0000256" key="7">
    <source>
        <dbReference type="ARBA" id="ARBA00022692"/>
    </source>
</evidence>
<feature type="transmembrane region" description="Helical" evidence="13">
    <location>
        <begin position="291"/>
        <end position="314"/>
    </location>
</feature>
<keyword evidence="15" id="KW-1185">Reference proteome</keyword>
<organism evidence="14 15">
    <name type="scientific">Rhizobium alvei</name>
    <dbReference type="NCBI Taxonomy" id="1132659"/>
    <lineage>
        <taxon>Bacteria</taxon>
        <taxon>Pseudomonadati</taxon>
        <taxon>Pseudomonadota</taxon>
        <taxon>Alphaproteobacteria</taxon>
        <taxon>Hyphomicrobiales</taxon>
        <taxon>Rhizobiaceae</taxon>
        <taxon>Rhizobium/Agrobacterium group</taxon>
        <taxon>Rhizobium</taxon>
    </lineage>
</organism>
<keyword evidence="4 13" id="KW-0813">Transport</keyword>
<dbReference type="EMBL" id="JAUOZU010000015">
    <property type="protein sequence ID" value="MDO6966099.1"/>
    <property type="molecule type" value="Genomic_DNA"/>
</dbReference>
<evidence type="ECO:0000256" key="3">
    <source>
        <dbReference type="ARBA" id="ARBA00022426"/>
    </source>
</evidence>
<feature type="transmembrane region" description="Helical" evidence="13">
    <location>
        <begin position="326"/>
        <end position="349"/>
    </location>
</feature>
<evidence type="ECO:0000256" key="6">
    <source>
        <dbReference type="ARBA" id="ARBA00022596"/>
    </source>
</evidence>
<evidence type="ECO:0000313" key="14">
    <source>
        <dbReference type="EMBL" id="MDO6966099.1"/>
    </source>
</evidence>
<dbReference type="Proteomes" id="UP001174932">
    <property type="component" value="Unassembled WGS sequence"/>
</dbReference>
<keyword evidence="7 13" id="KW-0812">Transmembrane</keyword>
<evidence type="ECO:0000256" key="13">
    <source>
        <dbReference type="RuleBase" id="RU362101"/>
    </source>
</evidence>
<evidence type="ECO:0000256" key="2">
    <source>
        <dbReference type="ARBA" id="ARBA00004651"/>
    </source>
</evidence>
<comment type="function">
    <text evidence="1">Efflux system for nickel and cobalt.</text>
</comment>
<keyword evidence="6" id="KW-0533">Nickel</keyword>
<evidence type="ECO:0000256" key="12">
    <source>
        <dbReference type="ARBA" id="ARBA00023285"/>
    </source>
</evidence>
<dbReference type="InterPro" id="IPR051224">
    <property type="entry name" value="NiCoT_RcnA"/>
</dbReference>
<dbReference type="NCBIfam" id="NF007454">
    <property type="entry name" value="PRK10019.1"/>
    <property type="match status" value="2"/>
</dbReference>
<comment type="caution">
    <text evidence="14">The sequence shown here is derived from an EMBL/GenBank/DDBJ whole genome shotgun (WGS) entry which is preliminary data.</text>
</comment>
<keyword evidence="5" id="KW-1003">Cell membrane</keyword>
<dbReference type="PANTHER" id="PTHR40659">
    <property type="entry name" value="NICKEL/COBALT EFFLUX SYSTEM RCNA"/>
    <property type="match status" value="1"/>
</dbReference>
<sequence>MPGFAELLSQGSAHAWLFIPSAILLGALHGLEPGHSKTMMAAFIVAIRGTVTQAVLLGIAATISHTAVVWGIAFAGLYLWRGVDAETVEPYFQLASAAIIIAIALWMLWRTWLDQKMAKAAAGHSHDGHHGSHDHGVHGHHLAHVHHGHGKEVRRIDTGHGVVSLEIFEEGVPPVFRLRTERGHVWQPADVKITTERPDGSVQVFAFADRGDYLESLTEIPEPHAFMARLSLGHGNHSHDYDLSFVEGDGHDHMHEELRGLDLATDGYQDAHELAHANDIRRRFADRKVTTWQIVLFGLTGGLIPCPAAITVLLLCLQLKELTLGFILVLCFSIGLAITLVTVGAIAALSVRHATKRWSWFSTLARRAPYVSSLLIIAVGLYIGIHGWQGLAAQAAGEPPAVEKVDE</sequence>
<accession>A0ABT8YS22</accession>
<feature type="transmembrane region" description="Helical" evidence="13">
    <location>
        <begin position="370"/>
        <end position="388"/>
    </location>
</feature>
<keyword evidence="8 13" id="KW-1133">Transmembrane helix</keyword>
<protein>
    <recommendedName>
        <fullName evidence="13">Nickel/cobalt efflux system</fullName>
    </recommendedName>
</protein>
<proteinExistence type="inferred from homology"/>
<evidence type="ECO:0000313" key="15">
    <source>
        <dbReference type="Proteomes" id="UP001174932"/>
    </source>
</evidence>
<keyword evidence="10" id="KW-0921">Nickel transport</keyword>
<evidence type="ECO:0000256" key="10">
    <source>
        <dbReference type="ARBA" id="ARBA00023112"/>
    </source>
</evidence>
<comment type="similarity">
    <text evidence="13">Belongs to the NiCoT transporter (TC 2.A.52) family.</text>
</comment>
<dbReference type="RefSeq" id="WP_304378021.1">
    <property type="nucleotide sequence ID" value="NZ_JAUOZU010000015.1"/>
</dbReference>
<evidence type="ECO:0000256" key="5">
    <source>
        <dbReference type="ARBA" id="ARBA00022475"/>
    </source>
</evidence>
<reference evidence="14" key="2">
    <citation type="submission" date="2023-07" db="EMBL/GenBank/DDBJ databases">
        <authorList>
            <person name="Shen H."/>
        </authorList>
    </citation>
    <scope>NUCLEOTIDE SEQUENCE</scope>
    <source>
        <strain evidence="14">TNR-22</strain>
    </source>
</reference>
<evidence type="ECO:0000256" key="9">
    <source>
        <dbReference type="ARBA" id="ARBA00023065"/>
    </source>
</evidence>
<keyword evidence="12" id="KW-0170">Cobalt</keyword>
<dbReference type="PANTHER" id="PTHR40659:SF1">
    <property type="entry name" value="NICKEL_COBALT EFFLUX SYSTEM RCNA"/>
    <property type="match status" value="1"/>
</dbReference>
<feature type="transmembrane region" description="Helical" evidence="13">
    <location>
        <begin position="51"/>
        <end position="79"/>
    </location>
</feature>
<dbReference type="InterPro" id="IPR011541">
    <property type="entry name" value="Ni/Co_transpt_high_affinity"/>
</dbReference>
<evidence type="ECO:0000256" key="1">
    <source>
        <dbReference type="ARBA" id="ARBA00002510"/>
    </source>
</evidence>
<feature type="transmembrane region" description="Helical" evidence="13">
    <location>
        <begin position="91"/>
        <end position="109"/>
    </location>
</feature>
<dbReference type="Pfam" id="PF03824">
    <property type="entry name" value="NicO"/>
    <property type="match status" value="2"/>
</dbReference>
<evidence type="ECO:0000256" key="4">
    <source>
        <dbReference type="ARBA" id="ARBA00022448"/>
    </source>
</evidence>
<name>A0ABT8YS22_9HYPH</name>
<feature type="transmembrane region" description="Helical" evidence="13">
    <location>
        <begin position="12"/>
        <end position="31"/>
    </location>
</feature>
<evidence type="ECO:0000256" key="11">
    <source>
        <dbReference type="ARBA" id="ARBA00023136"/>
    </source>
</evidence>
<gene>
    <name evidence="14" type="ORF">Q4481_19240</name>
</gene>
<keyword evidence="11 13" id="KW-0472">Membrane</keyword>
<evidence type="ECO:0000256" key="8">
    <source>
        <dbReference type="ARBA" id="ARBA00022989"/>
    </source>
</evidence>
<keyword evidence="3" id="KW-0171">Cobalt transport</keyword>
<keyword evidence="9" id="KW-0406">Ion transport</keyword>
<comment type="subcellular location">
    <subcellularLocation>
        <location evidence="2 13">Cell membrane</location>
        <topology evidence="2 13">Multi-pass membrane protein</topology>
    </subcellularLocation>
</comment>
<reference evidence="14" key="1">
    <citation type="journal article" date="2015" name="Int. J. Syst. Evol. Microbiol.">
        <title>Rhizobium alvei sp. nov., isolated from a freshwater river.</title>
        <authorList>
            <person name="Sheu S.Y."/>
            <person name="Huang H.W."/>
            <person name="Young C.C."/>
            <person name="Chen W.M."/>
        </authorList>
    </citation>
    <scope>NUCLEOTIDE SEQUENCE</scope>
    <source>
        <strain evidence="14">TNR-22</strain>
    </source>
</reference>